<feature type="transmembrane region" description="Helical" evidence="1">
    <location>
        <begin position="116"/>
        <end position="135"/>
    </location>
</feature>
<dbReference type="AlphaFoldDB" id="A2ERM5"/>
<reference evidence="2" key="1">
    <citation type="submission" date="2006-10" db="EMBL/GenBank/DDBJ databases">
        <authorList>
            <person name="Amadeo P."/>
            <person name="Zhao Q."/>
            <person name="Wortman J."/>
            <person name="Fraser-Liggett C."/>
            <person name="Carlton J."/>
        </authorList>
    </citation>
    <scope>NUCLEOTIDE SEQUENCE</scope>
    <source>
        <strain evidence="2">G3</strain>
    </source>
</reference>
<evidence type="ECO:0000256" key="1">
    <source>
        <dbReference type="SAM" id="Phobius"/>
    </source>
</evidence>
<keyword evidence="1" id="KW-0472">Membrane</keyword>
<keyword evidence="1" id="KW-0812">Transmembrane</keyword>
<proteinExistence type="predicted"/>
<evidence type="ECO:0008006" key="4">
    <source>
        <dbReference type="Google" id="ProtNLM"/>
    </source>
</evidence>
<dbReference type="KEGG" id="tva:4762538"/>
<keyword evidence="1" id="KW-1133">Transmembrane helix</keyword>
<dbReference type="Proteomes" id="UP000001542">
    <property type="component" value="Unassembled WGS sequence"/>
</dbReference>
<dbReference type="InParanoid" id="A2ERM5"/>
<evidence type="ECO:0000313" key="2">
    <source>
        <dbReference type="EMBL" id="EAY04677.1"/>
    </source>
</evidence>
<name>A2ERM5_TRIV3</name>
<protein>
    <recommendedName>
        <fullName evidence="4">Amino acid transporter transmembrane domain-containing protein</fullName>
    </recommendedName>
</protein>
<dbReference type="RefSeq" id="XP_001316900.1">
    <property type="nucleotide sequence ID" value="XM_001316865.1"/>
</dbReference>
<feature type="transmembrane region" description="Helical" evidence="1">
    <location>
        <begin position="94"/>
        <end position="110"/>
    </location>
</feature>
<dbReference type="VEuPathDB" id="TrichDB:TVAG_474750"/>
<organism evidence="2 3">
    <name type="scientific">Trichomonas vaginalis (strain ATCC PRA-98 / G3)</name>
    <dbReference type="NCBI Taxonomy" id="412133"/>
    <lineage>
        <taxon>Eukaryota</taxon>
        <taxon>Metamonada</taxon>
        <taxon>Parabasalia</taxon>
        <taxon>Trichomonadida</taxon>
        <taxon>Trichomonadidae</taxon>
        <taxon>Trichomonas</taxon>
    </lineage>
</organism>
<feature type="transmembrane region" description="Helical" evidence="1">
    <location>
        <begin position="57"/>
        <end position="82"/>
    </location>
</feature>
<dbReference type="VEuPathDB" id="TrichDB:TVAGG3_0345090"/>
<dbReference type="EMBL" id="DS113468">
    <property type="protein sequence ID" value="EAY04677.1"/>
    <property type="molecule type" value="Genomic_DNA"/>
</dbReference>
<evidence type="ECO:0000313" key="3">
    <source>
        <dbReference type="Proteomes" id="UP000001542"/>
    </source>
</evidence>
<dbReference type="OrthoDB" id="10498472at2759"/>
<reference evidence="2" key="2">
    <citation type="journal article" date="2007" name="Science">
        <title>Draft genome sequence of the sexually transmitted pathogen Trichomonas vaginalis.</title>
        <authorList>
            <person name="Carlton J.M."/>
            <person name="Hirt R.P."/>
            <person name="Silva J.C."/>
            <person name="Delcher A.L."/>
            <person name="Schatz M."/>
            <person name="Zhao Q."/>
            <person name="Wortman J.R."/>
            <person name="Bidwell S.L."/>
            <person name="Alsmark U.C.M."/>
            <person name="Besteiro S."/>
            <person name="Sicheritz-Ponten T."/>
            <person name="Noel C.J."/>
            <person name="Dacks J.B."/>
            <person name="Foster P.G."/>
            <person name="Simillion C."/>
            <person name="Van de Peer Y."/>
            <person name="Miranda-Saavedra D."/>
            <person name="Barton G.J."/>
            <person name="Westrop G.D."/>
            <person name="Mueller S."/>
            <person name="Dessi D."/>
            <person name="Fiori P.L."/>
            <person name="Ren Q."/>
            <person name="Paulsen I."/>
            <person name="Zhang H."/>
            <person name="Bastida-Corcuera F.D."/>
            <person name="Simoes-Barbosa A."/>
            <person name="Brown M.T."/>
            <person name="Hayes R.D."/>
            <person name="Mukherjee M."/>
            <person name="Okumura C.Y."/>
            <person name="Schneider R."/>
            <person name="Smith A.J."/>
            <person name="Vanacova S."/>
            <person name="Villalvazo M."/>
            <person name="Haas B.J."/>
            <person name="Pertea M."/>
            <person name="Feldblyum T.V."/>
            <person name="Utterback T.R."/>
            <person name="Shu C.L."/>
            <person name="Osoegawa K."/>
            <person name="de Jong P.J."/>
            <person name="Hrdy I."/>
            <person name="Horvathova L."/>
            <person name="Zubacova Z."/>
            <person name="Dolezal P."/>
            <person name="Malik S.B."/>
            <person name="Logsdon J.M. Jr."/>
            <person name="Henze K."/>
            <person name="Gupta A."/>
            <person name="Wang C.C."/>
            <person name="Dunne R.L."/>
            <person name="Upcroft J.A."/>
            <person name="Upcroft P."/>
            <person name="White O."/>
            <person name="Salzberg S.L."/>
            <person name="Tang P."/>
            <person name="Chiu C.-H."/>
            <person name="Lee Y.-S."/>
            <person name="Embley T.M."/>
            <person name="Coombs G.H."/>
            <person name="Mottram J.C."/>
            <person name="Tachezy J."/>
            <person name="Fraser-Liggett C.M."/>
            <person name="Johnson P.J."/>
        </authorList>
    </citation>
    <scope>NUCLEOTIDE SEQUENCE [LARGE SCALE GENOMIC DNA]</scope>
    <source>
        <strain evidence="2">G3</strain>
    </source>
</reference>
<gene>
    <name evidence="2" type="ORF">TVAG_474750</name>
</gene>
<feature type="transmembrane region" description="Helical" evidence="1">
    <location>
        <begin position="12"/>
        <end position="31"/>
    </location>
</feature>
<keyword evidence="3" id="KW-1185">Reference proteome</keyword>
<sequence length="142" mass="15565">MVAIPEIVKRAIPFIACTIEIIATASCFYMYDHIADGHSSTVASGYSPKHYKVNLEYYSLVSLFMFGMISLIMAIAELGLVFMPQYFKFVDSTILRAVIYILTGVAIIGTSADLGIAAGSMQFIIATVMIIIYLLENGINCK</sequence>
<accession>A2ERM5</accession>